<evidence type="ECO:0000256" key="2">
    <source>
        <dbReference type="ARBA" id="ARBA00023002"/>
    </source>
</evidence>
<reference evidence="3" key="1">
    <citation type="submission" date="2023-06" db="EMBL/GenBank/DDBJ databases">
        <title>SYSU T00b26.</title>
        <authorList>
            <person name="Gao L."/>
            <person name="Fang B.-Z."/>
            <person name="Li W.-J."/>
        </authorList>
    </citation>
    <scope>NUCLEOTIDE SEQUENCE</scope>
    <source>
        <strain evidence="3">SYSU T00b26</strain>
    </source>
</reference>
<keyword evidence="4" id="KW-1185">Reference proteome</keyword>
<dbReference type="Pfam" id="PF00106">
    <property type="entry name" value="adh_short"/>
    <property type="match status" value="1"/>
</dbReference>
<dbReference type="Gene3D" id="3.40.50.720">
    <property type="entry name" value="NAD(P)-binding Rossmann-like Domain"/>
    <property type="match status" value="1"/>
</dbReference>
<dbReference type="PRINTS" id="PR00081">
    <property type="entry name" value="GDHRDH"/>
</dbReference>
<dbReference type="PANTHER" id="PTHR24320">
    <property type="entry name" value="RETINOL DEHYDROGENASE"/>
    <property type="match status" value="1"/>
</dbReference>
<keyword evidence="2" id="KW-0560">Oxidoreductase</keyword>
<gene>
    <name evidence="3" type="ORF">QQX04_02840</name>
</gene>
<dbReference type="SUPFAM" id="SSF51735">
    <property type="entry name" value="NAD(P)-binding Rossmann-fold domains"/>
    <property type="match status" value="1"/>
</dbReference>
<proteinExistence type="inferred from homology"/>
<name>A0ABT8FYF3_9MICO</name>
<dbReference type="Proteomes" id="UP001172738">
    <property type="component" value="Unassembled WGS sequence"/>
</dbReference>
<evidence type="ECO:0000256" key="1">
    <source>
        <dbReference type="ARBA" id="ARBA00006484"/>
    </source>
</evidence>
<protein>
    <submittedName>
        <fullName evidence="3">Oxidoreductase</fullName>
    </submittedName>
</protein>
<organism evidence="3 4">
    <name type="scientific">Demequina zhanjiangensis</name>
    <dbReference type="NCBI Taxonomy" id="3051659"/>
    <lineage>
        <taxon>Bacteria</taxon>
        <taxon>Bacillati</taxon>
        <taxon>Actinomycetota</taxon>
        <taxon>Actinomycetes</taxon>
        <taxon>Micrococcales</taxon>
        <taxon>Demequinaceae</taxon>
        <taxon>Demequina</taxon>
    </lineage>
</organism>
<evidence type="ECO:0000313" key="3">
    <source>
        <dbReference type="EMBL" id="MDN4471928.1"/>
    </source>
</evidence>
<comment type="caution">
    <text evidence="3">The sequence shown here is derived from an EMBL/GenBank/DDBJ whole genome shotgun (WGS) entry which is preliminary data.</text>
</comment>
<dbReference type="EMBL" id="JAUHPV010000002">
    <property type="protein sequence ID" value="MDN4471928.1"/>
    <property type="molecule type" value="Genomic_DNA"/>
</dbReference>
<dbReference type="NCBIfam" id="NF004846">
    <property type="entry name" value="PRK06197.1"/>
    <property type="match status" value="1"/>
</dbReference>
<dbReference type="PANTHER" id="PTHR24320:SF148">
    <property type="entry name" value="NAD(P)-BINDING ROSSMANN-FOLD SUPERFAMILY PROTEIN"/>
    <property type="match status" value="1"/>
</dbReference>
<comment type="similarity">
    <text evidence="1">Belongs to the short-chain dehydrogenases/reductases (SDR) family.</text>
</comment>
<dbReference type="InterPro" id="IPR036291">
    <property type="entry name" value="NAD(P)-bd_dom_sf"/>
</dbReference>
<dbReference type="RefSeq" id="WP_301126100.1">
    <property type="nucleotide sequence ID" value="NZ_JAUHPV010000002.1"/>
</dbReference>
<sequence>MYQVPDQTGRVTVITGANSGLGKETTRRLVEAGGAVIMGVRDLAKGEAARQEILAQHPEADLTLALVDMADLSSIARFADAVLADGARIDTLINNAGLMAAPTRMTTVDGFELHMGTNFFGAFALTMRLLPRLLESPAPRVVMLSSNLARQGRIVLDDLQRERRRYSRFGAYGDSKLADHMMGLHLAKVAAERNWPLISAIAHPGYTNTNLQTAGASIGSSKVRSSTGFSQKIMPTQGVEEGAVAVLVAATDPKVNGGDYYGPTGRMNMIGPVALTEPAKQALDEDTAAKLWVEAERLTDTSLPS</sequence>
<evidence type="ECO:0000313" key="4">
    <source>
        <dbReference type="Proteomes" id="UP001172738"/>
    </source>
</evidence>
<accession>A0ABT8FYF3</accession>
<dbReference type="InterPro" id="IPR002347">
    <property type="entry name" value="SDR_fam"/>
</dbReference>